<proteinExistence type="inferred from homology"/>
<dbReference type="AlphaFoldDB" id="A0A4Q1CIK2"/>
<reference evidence="19 20" key="1">
    <citation type="submission" date="2019-01" db="EMBL/GenBank/DDBJ databases">
        <title>Lacibacter sp. strain TTM-7.</title>
        <authorList>
            <person name="Chen W.-M."/>
        </authorList>
    </citation>
    <scope>NUCLEOTIDE SEQUENCE [LARGE SCALE GENOMIC DNA]</scope>
    <source>
        <strain evidence="19 20">TTM-7</strain>
    </source>
</reference>
<keyword evidence="8" id="KW-0408">Iron</keyword>
<evidence type="ECO:0000256" key="15">
    <source>
        <dbReference type="RuleBase" id="RU003357"/>
    </source>
</evidence>
<dbReference type="SUPFAM" id="SSF49464">
    <property type="entry name" value="Carboxypeptidase regulatory domain-like"/>
    <property type="match status" value="1"/>
</dbReference>
<keyword evidence="3 14" id="KW-0813">Transport</keyword>
<dbReference type="Gene3D" id="2.170.130.10">
    <property type="entry name" value="TonB-dependent receptor, plug domain"/>
    <property type="match status" value="1"/>
</dbReference>
<evidence type="ECO:0000256" key="11">
    <source>
        <dbReference type="ARBA" id="ARBA00023136"/>
    </source>
</evidence>
<dbReference type="Pfam" id="PF00593">
    <property type="entry name" value="TonB_dep_Rec_b-barrel"/>
    <property type="match status" value="1"/>
</dbReference>
<feature type="chain" id="PRO_5020527683" evidence="16">
    <location>
        <begin position="20"/>
        <end position="819"/>
    </location>
</feature>
<comment type="similarity">
    <text evidence="2 14 15">Belongs to the TonB-dependent receptor family.</text>
</comment>
<dbReference type="InterPro" id="IPR037066">
    <property type="entry name" value="Plug_dom_sf"/>
</dbReference>
<evidence type="ECO:0000256" key="6">
    <source>
        <dbReference type="ARBA" id="ARBA00022692"/>
    </source>
</evidence>
<dbReference type="CDD" id="cd01347">
    <property type="entry name" value="ligand_gated_channel"/>
    <property type="match status" value="1"/>
</dbReference>
<dbReference type="InterPro" id="IPR036942">
    <property type="entry name" value="Beta-barrel_TonB_sf"/>
</dbReference>
<sequence length="819" mass="90070">MNRTILTLSLAIISLTVSAQNNLEVGSSSARTSSHPTPAPLVKGVVRTKDGKPASAVNIVLKETNKGTITNDAGEYFFYALPEGRYTLVVSFTGLKTVEATIEVKKGESAVQDFVLSENETELQEIVINASNNVNEKITAVGKVNIKPMDLPQAVAIIGEATIRNQQALRLSDIIKNVNGVYLGTTRGNTQEAFMARGYSFGNNNLFKNGFRINSGAMPEVSSLESVEVLKGSAAILYGNVAPGGIVNMRSKRPKFTFGGEVSMRTGSFDLYKPAIDIYGPLSKKVAFRLNGTIESANSFRESVSSKRYYINPTILFNIGEKTSLLLQADYLKHDFTPDFGIGTIGTTSSTNIGKTIADVPRSRFMGTSWQYTNTVQSTVGAELEHRFNSDWQLTAGVSKAFYQRDYFAVERIQADPNGKWKRPLGKFNNKEDYYAAQANISGDFTTGKLGHKLLIGVDADQYYTTNLTSAITGVIYDSINILNPAAYVQRTDIPVAVWNKRDEIPVTRFGAYVQDLITITKKLKLLAGVRWSYQITDQTKSYYPLNKDSMAYSGTVQIAKAFSPRFGLVYQPTEKMSVFASYANSFTPNTGTDIYGGALKPSIIDQYEVGIKNDFFDKKLSANLTVYQIINNNLAIIALEDKNGNLNTNTTIKQLAGQTTSRGVEVDIQGRPFEGLFVVAGYSYNNMYYSKTNKGNGSFVEGQRLVNTPQHTANASAFYTISKGALKDLKFGAVFNYVGERQTGWNNTYQANGTILNRMFSVGAFSTVDASIGYTIQKFSVMAKLANITNTYNYYVHENYSINPIAPRSVVATVSYKF</sequence>
<dbReference type="InterPro" id="IPR000531">
    <property type="entry name" value="Beta-barrel_TonB"/>
</dbReference>
<dbReference type="GO" id="GO:0009279">
    <property type="term" value="C:cell outer membrane"/>
    <property type="evidence" value="ECO:0007669"/>
    <property type="project" value="UniProtKB-SubCell"/>
</dbReference>
<protein>
    <submittedName>
        <fullName evidence="19">TonB-dependent siderophore receptor</fullName>
    </submittedName>
</protein>
<dbReference type="Gene3D" id="2.60.40.1120">
    <property type="entry name" value="Carboxypeptidase-like, regulatory domain"/>
    <property type="match status" value="1"/>
</dbReference>
<dbReference type="PANTHER" id="PTHR32552">
    <property type="entry name" value="FERRICHROME IRON RECEPTOR-RELATED"/>
    <property type="match status" value="1"/>
</dbReference>
<dbReference type="Pfam" id="PF13715">
    <property type="entry name" value="CarbopepD_reg_2"/>
    <property type="match status" value="1"/>
</dbReference>
<evidence type="ECO:0000256" key="4">
    <source>
        <dbReference type="ARBA" id="ARBA00022452"/>
    </source>
</evidence>
<keyword evidence="9" id="KW-0406">Ion transport</keyword>
<keyword evidence="7 16" id="KW-0732">Signal</keyword>
<evidence type="ECO:0000256" key="3">
    <source>
        <dbReference type="ARBA" id="ARBA00022448"/>
    </source>
</evidence>
<dbReference type="GO" id="GO:0038023">
    <property type="term" value="F:signaling receptor activity"/>
    <property type="evidence" value="ECO:0007669"/>
    <property type="project" value="InterPro"/>
</dbReference>
<comment type="caution">
    <text evidence="19">The sequence shown here is derived from an EMBL/GenBank/DDBJ whole genome shotgun (WGS) entry which is preliminary data.</text>
</comment>
<name>A0A4Q1CIK2_9BACT</name>
<comment type="subcellular location">
    <subcellularLocation>
        <location evidence="1 14">Cell outer membrane</location>
        <topology evidence="1 14">Multi-pass membrane protein</topology>
    </subcellularLocation>
</comment>
<evidence type="ECO:0000256" key="5">
    <source>
        <dbReference type="ARBA" id="ARBA00022496"/>
    </source>
</evidence>
<accession>A0A4Q1CIK2</accession>
<evidence type="ECO:0000256" key="13">
    <source>
        <dbReference type="ARBA" id="ARBA00023237"/>
    </source>
</evidence>
<evidence type="ECO:0000256" key="10">
    <source>
        <dbReference type="ARBA" id="ARBA00023077"/>
    </source>
</evidence>
<dbReference type="PANTHER" id="PTHR32552:SF68">
    <property type="entry name" value="FERRICHROME OUTER MEMBRANE TRANSPORTER_PHAGE RECEPTOR"/>
    <property type="match status" value="1"/>
</dbReference>
<dbReference type="RefSeq" id="WP_129131278.1">
    <property type="nucleotide sequence ID" value="NZ_SDHW01000003.1"/>
</dbReference>
<dbReference type="SUPFAM" id="SSF56935">
    <property type="entry name" value="Porins"/>
    <property type="match status" value="1"/>
</dbReference>
<gene>
    <name evidence="19" type="ORF">ESA94_12705</name>
</gene>
<dbReference type="Proteomes" id="UP000290204">
    <property type="component" value="Unassembled WGS sequence"/>
</dbReference>
<dbReference type="EMBL" id="SDHW01000003">
    <property type="protein sequence ID" value="RXK59904.1"/>
    <property type="molecule type" value="Genomic_DNA"/>
</dbReference>
<evidence type="ECO:0000259" key="17">
    <source>
        <dbReference type="Pfam" id="PF00593"/>
    </source>
</evidence>
<keyword evidence="11 14" id="KW-0472">Membrane</keyword>
<evidence type="ECO:0000256" key="9">
    <source>
        <dbReference type="ARBA" id="ARBA00023065"/>
    </source>
</evidence>
<evidence type="ECO:0000259" key="18">
    <source>
        <dbReference type="Pfam" id="PF07715"/>
    </source>
</evidence>
<keyword evidence="6 14" id="KW-0812">Transmembrane</keyword>
<dbReference type="NCBIfam" id="TIGR01783">
    <property type="entry name" value="TonB-siderophor"/>
    <property type="match status" value="1"/>
</dbReference>
<evidence type="ECO:0000256" key="16">
    <source>
        <dbReference type="SAM" id="SignalP"/>
    </source>
</evidence>
<dbReference type="GO" id="GO:0015344">
    <property type="term" value="F:siderophore uptake transmembrane transporter activity"/>
    <property type="evidence" value="ECO:0007669"/>
    <property type="project" value="TreeGrafter"/>
</dbReference>
<feature type="domain" description="TonB-dependent receptor-like beta-barrel" evidence="17">
    <location>
        <begin position="319"/>
        <end position="788"/>
    </location>
</feature>
<evidence type="ECO:0000256" key="12">
    <source>
        <dbReference type="ARBA" id="ARBA00023170"/>
    </source>
</evidence>
<evidence type="ECO:0000313" key="20">
    <source>
        <dbReference type="Proteomes" id="UP000290204"/>
    </source>
</evidence>
<keyword evidence="4 14" id="KW-1134">Transmembrane beta strand</keyword>
<dbReference type="GO" id="GO:0015891">
    <property type="term" value="P:siderophore transport"/>
    <property type="evidence" value="ECO:0007669"/>
    <property type="project" value="InterPro"/>
</dbReference>
<evidence type="ECO:0000256" key="8">
    <source>
        <dbReference type="ARBA" id="ARBA00023004"/>
    </source>
</evidence>
<evidence type="ECO:0000256" key="2">
    <source>
        <dbReference type="ARBA" id="ARBA00009810"/>
    </source>
</evidence>
<keyword evidence="12 19" id="KW-0675">Receptor</keyword>
<keyword evidence="13 14" id="KW-0998">Cell outer membrane</keyword>
<keyword evidence="10 15" id="KW-0798">TonB box</keyword>
<evidence type="ECO:0000256" key="1">
    <source>
        <dbReference type="ARBA" id="ARBA00004571"/>
    </source>
</evidence>
<keyword evidence="5" id="KW-0410">Iron transport</keyword>
<dbReference type="Pfam" id="PF07715">
    <property type="entry name" value="Plug"/>
    <property type="match status" value="1"/>
</dbReference>
<evidence type="ECO:0000313" key="19">
    <source>
        <dbReference type="EMBL" id="RXK59904.1"/>
    </source>
</evidence>
<dbReference type="OrthoDB" id="9775095at2"/>
<dbReference type="InterPro" id="IPR008969">
    <property type="entry name" value="CarboxyPept-like_regulatory"/>
</dbReference>
<feature type="signal peptide" evidence="16">
    <location>
        <begin position="1"/>
        <end position="19"/>
    </location>
</feature>
<evidence type="ECO:0000256" key="7">
    <source>
        <dbReference type="ARBA" id="ARBA00022729"/>
    </source>
</evidence>
<dbReference type="InterPro" id="IPR010105">
    <property type="entry name" value="TonB_sidphr_rcpt"/>
</dbReference>
<dbReference type="PROSITE" id="PS52016">
    <property type="entry name" value="TONB_DEPENDENT_REC_3"/>
    <property type="match status" value="1"/>
</dbReference>
<dbReference type="Gene3D" id="2.40.170.20">
    <property type="entry name" value="TonB-dependent receptor, beta-barrel domain"/>
    <property type="match status" value="1"/>
</dbReference>
<feature type="domain" description="TonB-dependent receptor plug" evidence="18">
    <location>
        <begin position="148"/>
        <end position="246"/>
    </location>
</feature>
<evidence type="ECO:0000256" key="14">
    <source>
        <dbReference type="PROSITE-ProRule" id="PRU01360"/>
    </source>
</evidence>
<organism evidence="19 20">
    <name type="scientific">Lacibacter luteus</name>
    <dbReference type="NCBI Taxonomy" id="2508719"/>
    <lineage>
        <taxon>Bacteria</taxon>
        <taxon>Pseudomonadati</taxon>
        <taxon>Bacteroidota</taxon>
        <taxon>Chitinophagia</taxon>
        <taxon>Chitinophagales</taxon>
        <taxon>Chitinophagaceae</taxon>
        <taxon>Lacibacter</taxon>
    </lineage>
</organism>
<dbReference type="InterPro" id="IPR039426">
    <property type="entry name" value="TonB-dep_rcpt-like"/>
</dbReference>
<keyword evidence="20" id="KW-1185">Reference proteome</keyword>
<dbReference type="InterPro" id="IPR012910">
    <property type="entry name" value="Plug_dom"/>
</dbReference>